<proteinExistence type="predicted"/>
<dbReference type="EMBL" id="LAZR01002224">
    <property type="protein sequence ID" value="KKN32869.1"/>
    <property type="molecule type" value="Genomic_DNA"/>
</dbReference>
<accession>A0A0F9PRS7</accession>
<comment type="caution">
    <text evidence="2">The sequence shown here is derived from an EMBL/GenBank/DDBJ whole genome shotgun (WGS) entry which is preliminary data.</text>
</comment>
<gene>
    <name evidence="2" type="ORF">LCGC14_0809540</name>
</gene>
<evidence type="ECO:0000256" key="1">
    <source>
        <dbReference type="SAM" id="MobiDB-lite"/>
    </source>
</evidence>
<name>A0A0F9PRS7_9ZZZZ</name>
<reference evidence="2" key="1">
    <citation type="journal article" date="2015" name="Nature">
        <title>Complex archaea that bridge the gap between prokaryotes and eukaryotes.</title>
        <authorList>
            <person name="Spang A."/>
            <person name="Saw J.H."/>
            <person name="Jorgensen S.L."/>
            <person name="Zaremba-Niedzwiedzka K."/>
            <person name="Martijn J."/>
            <person name="Lind A.E."/>
            <person name="van Eijk R."/>
            <person name="Schleper C."/>
            <person name="Guy L."/>
            <person name="Ettema T.J."/>
        </authorList>
    </citation>
    <scope>NUCLEOTIDE SEQUENCE</scope>
</reference>
<feature type="region of interest" description="Disordered" evidence="1">
    <location>
        <begin position="139"/>
        <end position="159"/>
    </location>
</feature>
<evidence type="ECO:0000313" key="2">
    <source>
        <dbReference type="EMBL" id="KKN32869.1"/>
    </source>
</evidence>
<sequence length="159" mass="16979">MCSGKKDAEFLIGFFFLIIIFLVFLLAVSYCFAAPPDEVAVDLAIATMVKDEGPAFNCLTCKDTGWIVHGDGNKTKCFTCNLASLPGGPLDIFKQAKELIHKGNKLADRGKKLLDAVQRDGKISVDILLPFEAGESPSIMPSPEGVLASPVDDCPVGST</sequence>
<organism evidence="2">
    <name type="scientific">marine sediment metagenome</name>
    <dbReference type="NCBI Taxonomy" id="412755"/>
    <lineage>
        <taxon>unclassified sequences</taxon>
        <taxon>metagenomes</taxon>
        <taxon>ecological metagenomes</taxon>
    </lineage>
</organism>
<protein>
    <submittedName>
        <fullName evidence="2">Uncharacterized protein</fullName>
    </submittedName>
</protein>
<dbReference type="AlphaFoldDB" id="A0A0F9PRS7"/>